<evidence type="ECO:0000256" key="11">
    <source>
        <dbReference type="ARBA" id="ARBA00048899"/>
    </source>
</evidence>
<evidence type="ECO:0000256" key="8">
    <source>
        <dbReference type="ARBA" id="ARBA00022989"/>
    </source>
</evidence>
<dbReference type="PANTHER" id="PTHR22760">
    <property type="entry name" value="GLYCOSYLTRANSFERASE"/>
    <property type="match status" value="1"/>
</dbReference>
<evidence type="ECO:0000256" key="13">
    <source>
        <dbReference type="SAM" id="SignalP"/>
    </source>
</evidence>
<feature type="transmembrane region" description="Helical" evidence="12">
    <location>
        <begin position="120"/>
        <end position="139"/>
    </location>
</feature>
<comment type="function">
    <text evidence="10">Mannosyltransferase that operates in the biosynthetic pathway of dolichol-linked oligosaccharides, the glycan precursors employed in protein asparagine (N)-glycosylation. The assembly of dolichol-linked oligosaccharides begins on the cytosolic side of the endoplasmic reticulum membrane and finishes in its lumen. The sequential addition of sugars to dolichol pyrophosphate produces dolichol-linked oligosaccharides containing fourteen sugars, including two GlcNAcs, nine mannoses and three glucoses. Once assembled, the oligosaccharide is transferred from the lipid to nascent proteins by oligosaccharyltransferases. In the lumen of the endoplasmic reticulum, adds the eighth mannose residue in an alpha-1,6 linkage onto Man(7)GlcNAc(2)-PP-dolichol to produce Man(8)GlcNAc(2)-PP-dolichol.</text>
</comment>
<feature type="signal peptide" evidence="13">
    <location>
        <begin position="1"/>
        <end position="21"/>
    </location>
</feature>
<gene>
    <name evidence="14" type="primary">ALG12</name>
</gene>
<evidence type="ECO:0000256" key="7">
    <source>
        <dbReference type="ARBA" id="ARBA00022824"/>
    </source>
</evidence>
<evidence type="ECO:0000256" key="4">
    <source>
        <dbReference type="ARBA" id="ARBA00022676"/>
    </source>
</evidence>
<keyword evidence="13" id="KW-0732">Signal</keyword>
<proteinExistence type="inferred from homology"/>
<evidence type="ECO:0000256" key="3">
    <source>
        <dbReference type="ARBA" id="ARBA00007063"/>
    </source>
</evidence>
<feature type="transmembrane region" description="Helical" evidence="12">
    <location>
        <begin position="67"/>
        <end position="87"/>
    </location>
</feature>
<dbReference type="GeneID" id="107383916"/>
<evidence type="ECO:0000256" key="1">
    <source>
        <dbReference type="ARBA" id="ARBA00004477"/>
    </source>
</evidence>
<dbReference type="UniPathway" id="UPA00378"/>
<dbReference type="GO" id="GO:0005789">
    <property type="term" value="C:endoplasmic reticulum membrane"/>
    <property type="evidence" value="ECO:0007669"/>
    <property type="project" value="UniProtKB-SubCell"/>
</dbReference>
<reference evidence="14" key="2">
    <citation type="submission" date="2016-06" db="EMBL/GenBank/DDBJ databases">
        <title>The genome of a short-lived fish provides insights into sex chromosome evolution and the genetic control of aging.</title>
        <authorList>
            <person name="Reichwald K."/>
            <person name="Felder M."/>
            <person name="Petzold A."/>
            <person name="Koch P."/>
            <person name="Groth M."/>
            <person name="Platzer M."/>
        </authorList>
    </citation>
    <scope>NUCLEOTIDE SEQUENCE</scope>
    <source>
        <tissue evidence="14">Brain</tissue>
    </source>
</reference>
<keyword evidence="9 12" id="KW-0472">Membrane</keyword>
<name>A0A1A7ZML6_NOTFU</name>
<evidence type="ECO:0000313" key="14">
    <source>
        <dbReference type="EMBL" id="SBP43683.1"/>
    </source>
</evidence>
<dbReference type="RefSeq" id="XP_070410407.1">
    <property type="nucleotide sequence ID" value="XM_070554306.1"/>
</dbReference>
<comment type="catalytic activity">
    <reaction evidence="11">
        <text>an alpha-D-Man-(1-&gt;2)-alpha-D-Man-(1-&gt;2)-alpha-D-Man-(1-&gt;3)-[alpha-D-Man-(1-&gt;2)-alpha-D-Man-(1-&gt;3)-alpha-D-Man-(1-&gt;6)]-beta-D-Man-(1-&gt;4)-beta-D-GlcNAc-(1-&gt;4)-alpha-D-GlcNAc-diphospho-di-trans,poly-cis-dolichol + a di-trans,poly-cis-dolichyl beta-D-mannosyl phosphate = an alpha-D-Man-(1-&gt;2)-alpha-D-Man-(1-&gt;2)-alpha-D-Man-(1-&gt;3)-[alpha-D-Man-(1-&gt;2)-alpha-D-Man-(1-&gt;3)-[alpha-D-Man-(1-&gt;6)]-alpha-D-Man-(1-&gt;6)]-beta-D-Man-(1-&gt;4)-beta-D-GlcNAc-(1-&gt;4)-alpha-D-GlcNAc-diphospho-di-trans,poly-cis-dolichol + a di-trans,poly-cis-dolichyl phosphate + H(+)</text>
        <dbReference type="Rhea" id="RHEA:29535"/>
        <dbReference type="Rhea" id="RHEA-COMP:19498"/>
        <dbReference type="Rhea" id="RHEA-COMP:19501"/>
        <dbReference type="Rhea" id="RHEA-COMP:19518"/>
        <dbReference type="Rhea" id="RHEA-COMP:19519"/>
        <dbReference type="ChEBI" id="CHEBI:15378"/>
        <dbReference type="ChEBI" id="CHEBI:57683"/>
        <dbReference type="ChEBI" id="CHEBI:58211"/>
        <dbReference type="ChEBI" id="CHEBI:132517"/>
        <dbReference type="ChEBI" id="CHEBI:132519"/>
        <dbReference type="EC" id="2.4.1.260"/>
    </reaction>
    <physiologicalReaction direction="left-to-right" evidence="11">
        <dbReference type="Rhea" id="RHEA:29536"/>
    </physiologicalReaction>
</comment>
<keyword evidence="8 12" id="KW-1133">Transmembrane helix</keyword>
<evidence type="ECO:0000256" key="10">
    <source>
        <dbReference type="ARBA" id="ARBA00044721"/>
    </source>
</evidence>
<feature type="transmembrane region" description="Helical" evidence="12">
    <location>
        <begin position="146"/>
        <end position="165"/>
    </location>
</feature>
<reference evidence="14" key="1">
    <citation type="submission" date="2016-05" db="EMBL/GenBank/DDBJ databases">
        <authorList>
            <person name="Lavstsen T."/>
            <person name="Jespersen J.S."/>
        </authorList>
    </citation>
    <scope>NUCLEOTIDE SEQUENCE</scope>
    <source>
        <tissue evidence="14">Brain</tissue>
    </source>
</reference>
<dbReference type="EC" id="2.4.1.-" evidence="12"/>
<keyword evidence="6 12" id="KW-0812">Transmembrane</keyword>
<comment type="pathway">
    <text evidence="2">Protein modification; protein glycosylation.</text>
</comment>
<keyword evidence="7 12" id="KW-0256">Endoplasmic reticulum</keyword>
<feature type="transmembrane region" description="Helical" evidence="12">
    <location>
        <begin position="294"/>
        <end position="310"/>
    </location>
</feature>
<feature type="transmembrane region" description="Helical" evidence="12">
    <location>
        <begin position="96"/>
        <end position="114"/>
    </location>
</feature>
<accession>A0A1A7ZML6</accession>
<dbReference type="AlphaFoldDB" id="A0A1A7ZML6"/>
<dbReference type="Pfam" id="PF03901">
    <property type="entry name" value="Glyco_transf_22"/>
    <property type="match status" value="1"/>
</dbReference>
<feature type="transmembrane region" description="Helical" evidence="12">
    <location>
        <begin position="208"/>
        <end position="231"/>
    </location>
</feature>
<evidence type="ECO:0000256" key="5">
    <source>
        <dbReference type="ARBA" id="ARBA00022679"/>
    </source>
</evidence>
<comment type="similarity">
    <text evidence="3 12">Belongs to the glycosyltransferase 22 family.</text>
</comment>
<evidence type="ECO:0000256" key="2">
    <source>
        <dbReference type="ARBA" id="ARBA00004922"/>
    </source>
</evidence>
<comment type="subcellular location">
    <subcellularLocation>
        <location evidence="1 12">Endoplasmic reticulum membrane</location>
        <topology evidence="1 12">Multi-pass membrane protein</topology>
    </subcellularLocation>
</comment>
<dbReference type="GO" id="GO:0006487">
    <property type="term" value="P:protein N-linked glycosylation"/>
    <property type="evidence" value="ECO:0007669"/>
    <property type="project" value="TreeGrafter"/>
</dbReference>
<feature type="chain" id="PRO_5008364918" description="Mannosyltransferase" evidence="13">
    <location>
        <begin position="22"/>
        <end position="497"/>
    </location>
</feature>
<evidence type="ECO:0000256" key="12">
    <source>
        <dbReference type="RuleBase" id="RU363075"/>
    </source>
</evidence>
<evidence type="ECO:0000256" key="6">
    <source>
        <dbReference type="ARBA" id="ARBA00022692"/>
    </source>
</evidence>
<keyword evidence="5 14" id="KW-0808">Transferase</keyword>
<dbReference type="EMBL" id="HADY01005198">
    <property type="protein sequence ID" value="SBP43683.1"/>
    <property type="molecule type" value="Transcribed_RNA"/>
</dbReference>
<protein>
    <recommendedName>
        <fullName evidence="12">Mannosyltransferase</fullName>
        <ecNumber evidence="12">2.4.1.-</ecNumber>
    </recommendedName>
</protein>
<dbReference type="InterPro" id="IPR005599">
    <property type="entry name" value="GPI_mannosylTrfase"/>
</dbReference>
<feature type="transmembrane region" description="Helical" evidence="12">
    <location>
        <begin position="171"/>
        <end position="196"/>
    </location>
</feature>
<organism evidence="14">
    <name type="scientific">Nothobranchius furzeri</name>
    <name type="common">Turquoise killifish</name>
    <dbReference type="NCBI Taxonomy" id="105023"/>
    <lineage>
        <taxon>Eukaryota</taxon>
        <taxon>Metazoa</taxon>
        <taxon>Chordata</taxon>
        <taxon>Craniata</taxon>
        <taxon>Vertebrata</taxon>
        <taxon>Euteleostomi</taxon>
        <taxon>Actinopterygii</taxon>
        <taxon>Neopterygii</taxon>
        <taxon>Teleostei</taxon>
        <taxon>Neoteleostei</taxon>
        <taxon>Acanthomorphata</taxon>
        <taxon>Ovalentaria</taxon>
        <taxon>Atherinomorphae</taxon>
        <taxon>Cyprinodontiformes</taxon>
        <taxon>Nothobranchiidae</taxon>
        <taxon>Nothobranchius</taxon>
    </lineage>
</organism>
<feature type="transmembrane region" description="Helical" evidence="12">
    <location>
        <begin position="316"/>
        <end position="336"/>
    </location>
</feature>
<feature type="transmembrane region" description="Helical" evidence="12">
    <location>
        <begin position="264"/>
        <end position="287"/>
    </location>
</feature>
<sequence length="497" mass="56763">MAEKRRVVGLPLLLLFMSVAALHLFSCPFTKVEESFNLQAAHDILYHRLDFDKYDHHEFPGVVPRSFLGPLFLSAFCSPFVLLLSLLDAPKFYTQLTVRASLGLCVIAALWHMQREVRRQFGSTVAGLFCLTCASQFHLMFYSTRTLPNVFALPLVLIAFTSWMAQKHARFICLSALVVIVFRSELCILLGLMLLMSLLSRRLGLLQLLSYAVPAGILSLALTVTVDSFFWGRLLWPEGQVLWYNTILNKSSNWGISFPNTAPFLWYFYSAVPRALGCTLLFVPLGLFDRRVRSLLLPTVGFILIYSLLPHKELRFIIYTFPVLNLAAARGCLFILCNYQKSWMYKLGSAVVVGQLLINTMYSSICLYASHHNYPGGRGMQELHKLLPATADVFVHIDTYAAETGVSRFLEQNKNWRYDKREGLNPTSPEIRMYTHLLMEANFTKIQQLLVTHQPLAFIEGYKNLAFDMTNFPPVSVRLERKTVLMERKTDWPKEKS</sequence>
<evidence type="ECO:0000256" key="9">
    <source>
        <dbReference type="ARBA" id="ARBA00023136"/>
    </source>
</evidence>
<dbReference type="GO" id="GO:0052917">
    <property type="term" value="F:dol-P-Man:Man(7)GlcNAc(2)-PP-Dol alpha-1,6-mannosyltransferase activity"/>
    <property type="evidence" value="ECO:0007669"/>
    <property type="project" value="UniProtKB-EC"/>
</dbReference>
<keyword evidence="4 12" id="KW-0328">Glycosyltransferase</keyword>
<dbReference type="PANTHER" id="PTHR22760:SF1">
    <property type="entry name" value="DOL-P-MAN:MAN(7)GLCNAC(2)-PP-DOL ALPHA-1,6-MANNOSYLTRANSFERASE"/>
    <property type="match status" value="1"/>
</dbReference>